<proteinExistence type="predicted"/>
<dbReference type="InterPro" id="IPR045472">
    <property type="entry name" value="DUF6493"/>
</dbReference>
<dbReference type="EMBL" id="JABSNP010000002">
    <property type="protein sequence ID" value="NRT17623.1"/>
    <property type="molecule type" value="Genomic_DNA"/>
</dbReference>
<dbReference type="Pfam" id="PF25148">
    <property type="entry name" value="DUF7824"/>
    <property type="match status" value="1"/>
</dbReference>
<dbReference type="Proteomes" id="UP000779507">
    <property type="component" value="Unassembled WGS sequence"/>
</dbReference>
<reference evidence="4 5" key="1">
    <citation type="submission" date="2020-05" db="EMBL/GenBank/DDBJ databases">
        <title>Genomic Encyclopedia of Type Strains, Phase IV (KMG-V): Genome sequencing to study the core and pangenomes of soil and plant-associated prokaryotes.</title>
        <authorList>
            <person name="Whitman W."/>
        </authorList>
    </citation>
    <scope>NUCLEOTIDE SEQUENCE [LARGE SCALE GENOMIC DNA]</scope>
    <source>
        <strain evidence="4 5">9A</strain>
    </source>
</reference>
<comment type="caution">
    <text evidence="4">The sequence shown here is derived from an EMBL/GenBank/DDBJ whole genome shotgun (WGS) entry which is preliminary data.</text>
</comment>
<dbReference type="Pfam" id="PF25149">
    <property type="entry name" value="DUF7825"/>
    <property type="match status" value="1"/>
</dbReference>
<gene>
    <name evidence="4" type="ORF">HNP98_000430</name>
</gene>
<feature type="domain" description="DUF6493" evidence="1">
    <location>
        <begin position="80"/>
        <end position="229"/>
    </location>
</feature>
<dbReference type="Pfam" id="PF20103">
    <property type="entry name" value="DUF6493"/>
    <property type="match status" value="1"/>
</dbReference>
<evidence type="ECO:0008006" key="6">
    <source>
        <dbReference type="Google" id="ProtNLM"/>
    </source>
</evidence>
<evidence type="ECO:0000259" key="1">
    <source>
        <dbReference type="Pfam" id="PF20103"/>
    </source>
</evidence>
<sequence length="905" mass="98943">MLDFERLGFITPTPRLLALSAISELIKYGAQASTLRQLNNYENTRVTLTKTQQVGLTELQQRFEQLTPHEQLPSFETLIYEKISHNPVFFERAVPLFFDFDINQDSISAHSQEHKLWQRVTWREIILRLTASGHLDRADILTRCLLALRRDFRRPLLTWFKELFLALRPTPAERLARQAELTELLAHPLPLVVNFALDQLKDLWTEPAFRLDALLLYAEGLLTRQDLKTGIKTLLGGFGKLLKRHPAQAPTLARLYAAALAHADGAVQERAARGLADLLQAKKPLLTPAETAETTDSLRHYADLLGPAARALVAPWLAAAEETATPTEPGEAYAPLADFQPEISPATAIAPVADWHELLFLTGQVLKHDDPGALERWVDGLLRLQGHWPADYAAALQPYVQRILPYLKDKTATEQAAILKNPSLPDGHAGLAQALVLSWANGFAAPLLPRVSLRETYSVADPLVAVEQQRLAHAERLLRQRQPLPLLSTPTHAPHWLAPEVLVQRLLAYQAAGEEPMPADVAVALARLAYASPGADAARPLLPTLDHEGLRELLGWLLAAAPGPLPVAATGRKSLLKQFTERLGQLLPPAAAPTPAALAEALPWLWAVAARTRQPAAEFPALAALTPGPCPGVVGPWQPRWALVRESNTYVEKWKPGKPEVTNRWTELRIEPATSAGAPAGAAPSGLLLYSLHAALKPGHAYHRWHHTTPLVADFPFLEALVPRLPAPLHWHLLGLVATRDAPDSSAREGLSQALRGLLTVGPAFDEAAALLLAVGLTNNAPVCRALALEVLLAAVPTRRLDPTRLGQALGQLLAADFVPIPRLSDNLAQARAIDTPTDDALRQTLEALLPELPAAPLRNTRKLLEAYADLVGRTRRPVPPAVQARLREWQATPALKKVATGLLA</sequence>
<name>A0ABX2FKH9_9BACT</name>
<feature type="domain" description="DUF7824" evidence="2">
    <location>
        <begin position="347"/>
        <end position="623"/>
    </location>
</feature>
<protein>
    <recommendedName>
        <fullName evidence="6">HEAT repeat domain-containing protein</fullName>
    </recommendedName>
</protein>
<evidence type="ECO:0000313" key="4">
    <source>
        <dbReference type="EMBL" id="NRT17623.1"/>
    </source>
</evidence>
<evidence type="ECO:0000313" key="5">
    <source>
        <dbReference type="Proteomes" id="UP000779507"/>
    </source>
</evidence>
<evidence type="ECO:0000259" key="2">
    <source>
        <dbReference type="Pfam" id="PF25148"/>
    </source>
</evidence>
<dbReference type="InterPro" id="IPR056727">
    <property type="entry name" value="DUF7825"/>
</dbReference>
<keyword evidence="5" id="KW-1185">Reference proteome</keyword>
<feature type="domain" description="DUF7825" evidence="3">
    <location>
        <begin position="637"/>
        <end position="904"/>
    </location>
</feature>
<dbReference type="InterPro" id="IPR056726">
    <property type="entry name" value="DUF7824"/>
</dbReference>
<organism evidence="4 5">
    <name type="scientific">Hymenobacter caeli</name>
    <dbReference type="NCBI Taxonomy" id="2735894"/>
    <lineage>
        <taxon>Bacteria</taxon>
        <taxon>Pseudomonadati</taxon>
        <taxon>Bacteroidota</taxon>
        <taxon>Cytophagia</taxon>
        <taxon>Cytophagales</taxon>
        <taxon>Hymenobacteraceae</taxon>
        <taxon>Hymenobacter</taxon>
    </lineage>
</organism>
<accession>A0ABX2FKH9</accession>
<evidence type="ECO:0000259" key="3">
    <source>
        <dbReference type="Pfam" id="PF25149"/>
    </source>
</evidence>